<dbReference type="GO" id="GO:0016787">
    <property type="term" value="F:hydrolase activity"/>
    <property type="evidence" value="ECO:0007669"/>
    <property type="project" value="InterPro"/>
</dbReference>
<accession>A0A0G0PXB1</accession>
<gene>
    <name evidence="1" type="ORF">UT61_C0024G0013</name>
</gene>
<sequence length="189" mass="21346">MQRIVIIHGWGGNPNGDWLPWANKALTEAGFEVLVPEMPDTEHPKIESWLETLTKTIGQPRPDDILIGHSIGCQTILRYLARLGGGQKINKAILIAPWWYLTLTKNEEETDAEPWLNTPVDFTKVTPKANKFICVFSKSDPWVPYSKNVDFFKRNLNPEIITKDGPGHFTADEGATKIDFLLDLVKQHG</sequence>
<proteinExistence type="predicted"/>
<protein>
    <recommendedName>
        <fullName evidence="3">Serine hydrolase family protein</fullName>
    </recommendedName>
</protein>
<organism evidence="1 2">
    <name type="scientific">Candidatus Woesebacteria bacterium GW2011_GWA1_39_8</name>
    <dbReference type="NCBI Taxonomy" id="1618552"/>
    <lineage>
        <taxon>Bacteria</taxon>
        <taxon>Candidatus Woeseibacteriota</taxon>
    </lineage>
</organism>
<dbReference type="EMBL" id="LBXL01000024">
    <property type="protein sequence ID" value="KKR29746.1"/>
    <property type="molecule type" value="Genomic_DNA"/>
</dbReference>
<dbReference type="Pfam" id="PF06821">
    <property type="entry name" value="Ser_hydrolase"/>
    <property type="match status" value="1"/>
</dbReference>
<reference evidence="1 2" key="1">
    <citation type="journal article" date="2015" name="Nature">
        <title>rRNA introns, odd ribosomes, and small enigmatic genomes across a large radiation of phyla.</title>
        <authorList>
            <person name="Brown C.T."/>
            <person name="Hug L.A."/>
            <person name="Thomas B.C."/>
            <person name="Sharon I."/>
            <person name="Castelle C.J."/>
            <person name="Singh A."/>
            <person name="Wilkins M.J."/>
            <person name="Williams K.H."/>
            <person name="Banfield J.F."/>
        </authorList>
    </citation>
    <scope>NUCLEOTIDE SEQUENCE [LARGE SCALE GENOMIC DNA]</scope>
</reference>
<dbReference type="InterPro" id="IPR029058">
    <property type="entry name" value="AB_hydrolase_fold"/>
</dbReference>
<name>A0A0G0PXB1_9BACT</name>
<evidence type="ECO:0008006" key="3">
    <source>
        <dbReference type="Google" id="ProtNLM"/>
    </source>
</evidence>
<dbReference type="Proteomes" id="UP000034793">
    <property type="component" value="Unassembled WGS sequence"/>
</dbReference>
<dbReference type="InterPro" id="IPR010662">
    <property type="entry name" value="RBBP9/YdeN"/>
</dbReference>
<dbReference type="SUPFAM" id="SSF53474">
    <property type="entry name" value="alpha/beta-Hydrolases"/>
    <property type="match status" value="1"/>
</dbReference>
<dbReference type="PANTHER" id="PTHR15394">
    <property type="entry name" value="SERINE HYDROLASE RBBP9"/>
    <property type="match status" value="1"/>
</dbReference>
<evidence type="ECO:0000313" key="2">
    <source>
        <dbReference type="Proteomes" id="UP000034793"/>
    </source>
</evidence>
<dbReference type="PANTHER" id="PTHR15394:SF3">
    <property type="entry name" value="SERINE HYDROLASE RBBP9"/>
    <property type="match status" value="1"/>
</dbReference>
<dbReference type="Gene3D" id="3.40.50.1820">
    <property type="entry name" value="alpha/beta hydrolase"/>
    <property type="match status" value="1"/>
</dbReference>
<evidence type="ECO:0000313" key="1">
    <source>
        <dbReference type="EMBL" id="KKR29746.1"/>
    </source>
</evidence>
<dbReference type="AlphaFoldDB" id="A0A0G0PXB1"/>
<comment type="caution">
    <text evidence="1">The sequence shown here is derived from an EMBL/GenBank/DDBJ whole genome shotgun (WGS) entry which is preliminary data.</text>
</comment>